<evidence type="ECO:0000313" key="1">
    <source>
        <dbReference type="EMBL" id="TVT42876.1"/>
    </source>
</evidence>
<dbReference type="AlphaFoldDB" id="A0A558C2C3"/>
<name>A0A558C2C3_9BACT</name>
<keyword evidence="2" id="KW-1185">Reference proteome</keyword>
<evidence type="ECO:0008006" key="3">
    <source>
        <dbReference type="Google" id="ProtNLM"/>
    </source>
</evidence>
<evidence type="ECO:0000313" key="2">
    <source>
        <dbReference type="Proteomes" id="UP000317624"/>
    </source>
</evidence>
<comment type="caution">
    <text evidence="1">The sequence shown here is derived from an EMBL/GenBank/DDBJ whole genome shotgun (WGS) entry which is preliminary data.</text>
</comment>
<sequence>MLTYSFTHPDGREYCRAEYNETDHWLQATWKGVVTTPDGQHGAAAMVQQLHLSQVPYLLNDNSQVLGPWFDSVDWLQRIWAPQTERLGLRYVAHVLQPHTEDDLGLLLQHNPFAGKFELQFFSTLADAAMWLRDCQRLDAQRGLQAPPPRATTA</sequence>
<accession>A0A558C2C3</accession>
<protein>
    <recommendedName>
        <fullName evidence="3">STAS/SEC14 domain-containing protein</fullName>
    </recommendedName>
</protein>
<organism evidence="1 2">
    <name type="scientific">Hymenobacter setariae</name>
    <dbReference type="NCBI Taxonomy" id="2594794"/>
    <lineage>
        <taxon>Bacteria</taxon>
        <taxon>Pseudomonadati</taxon>
        <taxon>Bacteroidota</taxon>
        <taxon>Cytophagia</taxon>
        <taxon>Cytophagales</taxon>
        <taxon>Hymenobacteraceae</taxon>
        <taxon>Hymenobacter</taxon>
    </lineage>
</organism>
<reference evidence="1 2" key="1">
    <citation type="submission" date="2019-07" db="EMBL/GenBank/DDBJ databases">
        <title>Hymenobacter sp. straun FUR1 Genome sequencing and assembly.</title>
        <authorList>
            <person name="Chhetri G."/>
        </authorList>
    </citation>
    <scope>NUCLEOTIDE SEQUENCE [LARGE SCALE GENOMIC DNA]</scope>
    <source>
        <strain evidence="1 2">Fur1</strain>
    </source>
</reference>
<proteinExistence type="predicted"/>
<gene>
    <name evidence="1" type="ORF">FNT36_01940</name>
</gene>
<dbReference type="OrthoDB" id="882485at2"/>
<dbReference type="Proteomes" id="UP000317624">
    <property type="component" value="Unassembled WGS sequence"/>
</dbReference>
<dbReference type="RefSeq" id="WP_144843556.1">
    <property type="nucleotide sequence ID" value="NZ_VMRJ01000001.1"/>
</dbReference>
<dbReference type="EMBL" id="VMRJ01000001">
    <property type="protein sequence ID" value="TVT42876.1"/>
    <property type="molecule type" value="Genomic_DNA"/>
</dbReference>